<sequence>MGKWNHALFCLAFQNTFQSYATSIQRGAPRFENACFCETWNCNQNND</sequence>
<evidence type="ECO:0000313" key="2">
    <source>
        <dbReference type="Proteomes" id="UP000008068"/>
    </source>
</evidence>
<gene>
    <name evidence="1" type="ORF">CAEBREN_28998</name>
</gene>
<name>G0MNT8_CAEBE</name>
<evidence type="ECO:0000313" key="1">
    <source>
        <dbReference type="EMBL" id="EGT38915.1"/>
    </source>
</evidence>
<proteinExistence type="predicted"/>
<dbReference type="EMBL" id="GL379804">
    <property type="protein sequence ID" value="EGT38915.1"/>
    <property type="molecule type" value="Genomic_DNA"/>
</dbReference>
<dbReference type="AlphaFoldDB" id="G0MNT8"/>
<dbReference type="Proteomes" id="UP000008068">
    <property type="component" value="Unassembled WGS sequence"/>
</dbReference>
<organism evidence="2">
    <name type="scientific">Caenorhabditis brenneri</name>
    <name type="common">Nematode worm</name>
    <dbReference type="NCBI Taxonomy" id="135651"/>
    <lineage>
        <taxon>Eukaryota</taxon>
        <taxon>Metazoa</taxon>
        <taxon>Ecdysozoa</taxon>
        <taxon>Nematoda</taxon>
        <taxon>Chromadorea</taxon>
        <taxon>Rhabditida</taxon>
        <taxon>Rhabditina</taxon>
        <taxon>Rhabditomorpha</taxon>
        <taxon>Rhabditoidea</taxon>
        <taxon>Rhabditidae</taxon>
        <taxon>Peloderinae</taxon>
        <taxon>Caenorhabditis</taxon>
    </lineage>
</organism>
<dbReference type="HOGENOM" id="CLU_3175859_0_0_1"/>
<accession>G0MNT8</accession>
<reference evidence="2" key="1">
    <citation type="submission" date="2011-07" db="EMBL/GenBank/DDBJ databases">
        <authorList>
            <consortium name="Caenorhabditis brenneri Sequencing and Analysis Consortium"/>
            <person name="Wilson R.K."/>
        </authorList>
    </citation>
    <scope>NUCLEOTIDE SEQUENCE [LARGE SCALE GENOMIC DNA]</scope>
    <source>
        <strain evidence="2">PB2801</strain>
    </source>
</reference>
<protein>
    <submittedName>
        <fullName evidence="1">Uncharacterized protein</fullName>
    </submittedName>
</protein>
<keyword evidence="2" id="KW-1185">Reference proteome</keyword>
<dbReference type="InParanoid" id="G0MNT8"/>